<dbReference type="EMBL" id="JH767134">
    <property type="protein sequence ID" value="EQC41565.1"/>
    <property type="molecule type" value="Genomic_DNA"/>
</dbReference>
<evidence type="ECO:0000256" key="5">
    <source>
        <dbReference type="ARBA" id="ARBA00022840"/>
    </source>
</evidence>
<dbReference type="Pfam" id="PF00069">
    <property type="entry name" value="Pkinase"/>
    <property type="match status" value="1"/>
</dbReference>
<dbReference type="RefSeq" id="XP_008605279.1">
    <property type="nucleotide sequence ID" value="XM_008607057.1"/>
</dbReference>
<dbReference type="PANTHER" id="PTHR24345:SF91">
    <property type="entry name" value="SERINE_THREONINE-PROTEIN KINASE PLK4"/>
    <property type="match status" value="1"/>
</dbReference>
<evidence type="ECO:0000256" key="2">
    <source>
        <dbReference type="ARBA" id="ARBA00022679"/>
    </source>
</evidence>
<keyword evidence="3" id="KW-0547">Nucleotide-binding</keyword>
<evidence type="ECO:0000256" key="3">
    <source>
        <dbReference type="ARBA" id="ARBA00022741"/>
    </source>
</evidence>
<dbReference type="PROSITE" id="PS50011">
    <property type="entry name" value="PROTEIN_KINASE_DOM"/>
    <property type="match status" value="1"/>
</dbReference>
<keyword evidence="8" id="KW-1185">Reference proteome</keyword>
<dbReference type="AlphaFoldDB" id="T0R5B7"/>
<accession>T0R5B7</accession>
<evidence type="ECO:0000313" key="8">
    <source>
        <dbReference type="Proteomes" id="UP000030762"/>
    </source>
</evidence>
<evidence type="ECO:0000313" key="7">
    <source>
        <dbReference type="EMBL" id="EQC41565.1"/>
    </source>
</evidence>
<gene>
    <name evidence="7" type="ORF">SDRG_01526</name>
</gene>
<dbReference type="eggNOG" id="KOG0588">
    <property type="taxonomic scope" value="Eukaryota"/>
</dbReference>
<protein>
    <submittedName>
        <fullName evidence="7">Serine/threonine protein kinase</fullName>
    </submittedName>
</protein>
<dbReference type="InterPro" id="IPR000719">
    <property type="entry name" value="Prot_kinase_dom"/>
</dbReference>
<proteinExistence type="predicted"/>
<sequence length="268" mass="29599">MLAYTVESTLSPARDGAILLCRHRVTRQLHVVKQVDRSQHTFDTIANEAMAYKQLRTSTCDRVLQLHEAFSDTKTSYFVLEHCAQGDLYAVLKAMPTQHCTPRLARAYFTQITSGLAHLHAVGIAHRDVSLENIFVDAHGNLKIGDFGLAVALPAQATAAVGKPYYMAPEMHLESSYDAAKVDVWSLGILLWMLLTGVPLVEAATHDDDVLLFLKLHGVRALVSAWGLTTSIPDDAIAMLEHLLVFNATERPTMERVINHPYVQSGCP</sequence>
<dbReference type="GO" id="GO:0005634">
    <property type="term" value="C:nucleus"/>
    <property type="evidence" value="ECO:0007669"/>
    <property type="project" value="TreeGrafter"/>
</dbReference>
<dbReference type="OMA" id="VINHPYV"/>
<evidence type="ECO:0000259" key="6">
    <source>
        <dbReference type="PROSITE" id="PS50011"/>
    </source>
</evidence>
<reference evidence="7 8" key="1">
    <citation type="submission" date="2012-04" db="EMBL/GenBank/DDBJ databases">
        <title>The Genome Sequence of Saprolegnia declina VS20.</title>
        <authorList>
            <consortium name="The Broad Institute Genome Sequencing Platform"/>
            <person name="Russ C."/>
            <person name="Nusbaum C."/>
            <person name="Tyler B."/>
            <person name="van West P."/>
            <person name="Dieguez-Uribeondo J."/>
            <person name="de Bruijn I."/>
            <person name="Tripathy S."/>
            <person name="Jiang R."/>
            <person name="Young S.K."/>
            <person name="Zeng Q."/>
            <person name="Gargeya S."/>
            <person name="Fitzgerald M."/>
            <person name="Haas B."/>
            <person name="Abouelleil A."/>
            <person name="Alvarado L."/>
            <person name="Arachchi H.M."/>
            <person name="Berlin A."/>
            <person name="Chapman S.B."/>
            <person name="Goldberg J."/>
            <person name="Griggs A."/>
            <person name="Gujja S."/>
            <person name="Hansen M."/>
            <person name="Howarth C."/>
            <person name="Imamovic A."/>
            <person name="Larimer J."/>
            <person name="McCowen C."/>
            <person name="Montmayeur A."/>
            <person name="Murphy C."/>
            <person name="Neiman D."/>
            <person name="Pearson M."/>
            <person name="Priest M."/>
            <person name="Roberts A."/>
            <person name="Saif S."/>
            <person name="Shea T."/>
            <person name="Sisk P."/>
            <person name="Sykes S."/>
            <person name="Wortman J."/>
            <person name="Nusbaum C."/>
            <person name="Birren B."/>
        </authorList>
    </citation>
    <scope>NUCLEOTIDE SEQUENCE [LARGE SCALE GENOMIC DNA]</scope>
    <source>
        <strain evidence="7 8">VS20</strain>
    </source>
</reference>
<dbReference type="VEuPathDB" id="FungiDB:SDRG_01526"/>
<dbReference type="OrthoDB" id="193931at2759"/>
<keyword evidence="4 7" id="KW-0418">Kinase</keyword>
<name>T0R5B7_SAPDV</name>
<dbReference type="SUPFAM" id="SSF56112">
    <property type="entry name" value="Protein kinase-like (PK-like)"/>
    <property type="match status" value="1"/>
</dbReference>
<dbReference type="InterPro" id="IPR011009">
    <property type="entry name" value="Kinase-like_dom_sf"/>
</dbReference>
<dbReference type="Proteomes" id="UP000030762">
    <property type="component" value="Unassembled WGS sequence"/>
</dbReference>
<feature type="domain" description="Protein kinase" evidence="6">
    <location>
        <begin position="4"/>
        <end position="263"/>
    </location>
</feature>
<dbReference type="GO" id="GO:0005524">
    <property type="term" value="F:ATP binding"/>
    <property type="evidence" value="ECO:0007669"/>
    <property type="project" value="UniProtKB-KW"/>
</dbReference>
<dbReference type="Gene3D" id="1.10.510.10">
    <property type="entry name" value="Transferase(Phosphotransferase) domain 1"/>
    <property type="match status" value="1"/>
</dbReference>
<evidence type="ECO:0000256" key="4">
    <source>
        <dbReference type="ARBA" id="ARBA00022777"/>
    </source>
</evidence>
<keyword evidence="1 7" id="KW-0723">Serine/threonine-protein kinase</keyword>
<dbReference type="GeneID" id="19942253"/>
<organism evidence="7 8">
    <name type="scientific">Saprolegnia diclina (strain VS20)</name>
    <dbReference type="NCBI Taxonomy" id="1156394"/>
    <lineage>
        <taxon>Eukaryota</taxon>
        <taxon>Sar</taxon>
        <taxon>Stramenopiles</taxon>
        <taxon>Oomycota</taxon>
        <taxon>Saprolegniomycetes</taxon>
        <taxon>Saprolegniales</taxon>
        <taxon>Saprolegniaceae</taxon>
        <taxon>Saprolegnia</taxon>
    </lineage>
</organism>
<evidence type="ECO:0000256" key="1">
    <source>
        <dbReference type="ARBA" id="ARBA00022527"/>
    </source>
</evidence>
<dbReference type="STRING" id="1156394.T0R5B7"/>
<dbReference type="InParanoid" id="T0R5B7"/>
<dbReference type="PANTHER" id="PTHR24345">
    <property type="entry name" value="SERINE/THREONINE-PROTEIN KINASE PLK"/>
    <property type="match status" value="1"/>
</dbReference>
<keyword evidence="2" id="KW-0808">Transferase</keyword>
<keyword evidence="5" id="KW-0067">ATP-binding</keyword>
<dbReference type="GO" id="GO:0004674">
    <property type="term" value="F:protein serine/threonine kinase activity"/>
    <property type="evidence" value="ECO:0007669"/>
    <property type="project" value="UniProtKB-KW"/>
</dbReference>